<gene>
    <name evidence="1" type="ORF">BJ212DRAFT_189905</name>
</gene>
<protein>
    <submittedName>
        <fullName evidence="1">Uncharacterized protein</fullName>
    </submittedName>
</protein>
<dbReference type="GeneID" id="64636610"/>
<evidence type="ECO:0000313" key="1">
    <source>
        <dbReference type="EMBL" id="KAG1816395.1"/>
    </source>
</evidence>
<reference evidence="1" key="1">
    <citation type="journal article" date="2020" name="New Phytol.">
        <title>Comparative genomics reveals dynamic genome evolution in host specialist ectomycorrhizal fungi.</title>
        <authorList>
            <person name="Lofgren L.A."/>
            <person name="Nguyen N.H."/>
            <person name="Vilgalys R."/>
            <person name="Ruytinx J."/>
            <person name="Liao H.L."/>
            <person name="Branco S."/>
            <person name="Kuo A."/>
            <person name="LaButti K."/>
            <person name="Lipzen A."/>
            <person name="Andreopoulos W."/>
            <person name="Pangilinan J."/>
            <person name="Riley R."/>
            <person name="Hundley H."/>
            <person name="Na H."/>
            <person name="Barry K."/>
            <person name="Grigoriev I.V."/>
            <person name="Stajich J.E."/>
            <person name="Kennedy P.G."/>
        </authorList>
    </citation>
    <scope>NUCLEOTIDE SEQUENCE</scope>
    <source>
        <strain evidence="1">MN1</strain>
    </source>
</reference>
<sequence>MILIFPVRRIEGQQDFTTIIAAIVRWVVSVPLTRSLSHSAGGVIMMVPPFGMLPLCSMSSLLQGQITMVELAVALAVCNALIPPVVHEQTNETGDGLCERPPNQHLGTHLWEKLEHGCYRRQRIGSSIRSTRLLRLCFYGNRGPLEGIQEGPSLRRMVLPTDVLCLDYCMHRRVVVIGAYQNEISQMPSLLLELMLRNIDQVSELIR</sequence>
<evidence type="ECO:0000313" key="2">
    <source>
        <dbReference type="Proteomes" id="UP000807769"/>
    </source>
</evidence>
<dbReference type="AlphaFoldDB" id="A0A9P7EAT0"/>
<dbReference type="EMBL" id="JABBWG010000016">
    <property type="protein sequence ID" value="KAG1816395.1"/>
    <property type="molecule type" value="Genomic_DNA"/>
</dbReference>
<dbReference type="Proteomes" id="UP000807769">
    <property type="component" value="Unassembled WGS sequence"/>
</dbReference>
<comment type="caution">
    <text evidence="1">The sequence shown here is derived from an EMBL/GenBank/DDBJ whole genome shotgun (WGS) entry which is preliminary data.</text>
</comment>
<organism evidence="1 2">
    <name type="scientific">Suillus subaureus</name>
    <dbReference type="NCBI Taxonomy" id="48587"/>
    <lineage>
        <taxon>Eukaryota</taxon>
        <taxon>Fungi</taxon>
        <taxon>Dikarya</taxon>
        <taxon>Basidiomycota</taxon>
        <taxon>Agaricomycotina</taxon>
        <taxon>Agaricomycetes</taxon>
        <taxon>Agaricomycetidae</taxon>
        <taxon>Boletales</taxon>
        <taxon>Suillineae</taxon>
        <taxon>Suillaceae</taxon>
        <taxon>Suillus</taxon>
    </lineage>
</organism>
<accession>A0A9P7EAT0</accession>
<name>A0A9P7EAT0_9AGAM</name>
<dbReference type="RefSeq" id="XP_041193068.1">
    <property type="nucleotide sequence ID" value="XM_041342594.1"/>
</dbReference>
<proteinExistence type="predicted"/>
<keyword evidence="2" id="KW-1185">Reference proteome</keyword>